<dbReference type="Gene3D" id="1.10.510.10">
    <property type="entry name" value="Transferase(Phosphotransferase) domain 1"/>
    <property type="match status" value="1"/>
</dbReference>
<dbReference type="Proteomes" id="UP000801428">
    <property type="component" value="Unassembled WGS sequence"/>
</dbReference>
<dbReference type="SUPFAM" id="SSF56112">
    <property type="entry name" value="Protein kinase-like (PK-like)"/>
    <property type="match status" value="1"/>
</dbReference>
<name>A0A9P4TLS0_CURKU</name>
<evidence type="ECO:0000313" key="3">
    <source>
        <dbReference type="Proteomes" id="UP000801428"/>
    </source>
</evidence>
<proteinExistence type="predicted"/>
<dbReference type="AlphaFoldDB" id="A0A9P4TLS0"/>
<comment type="caution">
    <text evidence="2">The sequence shown here is derived from an EMBL/GenBank/DDBJ whole genome shotgun (WGS) entry which is preliminary data.</text>
</comment>
<accession>A0A9P4TLS0</accession>
<dbReference type="GO" id="GO:0005524">
    <property type="term" value="F:ATP binding"/>
    <property type="evidence" value="ECO:0007669"/>
    <property type="project" value="InterPro"/>
</dbReference>
<evidence type="ECO:0000259" key="1">
    <source>
        <dbReference type="PROSITE" id="PS50011"/>
    </source>
</evidence>
<evidence type="ECO:0000313" key="2">
    <source>
        <dbReference type="EMBL" id="KAF3009987.1"/>
    </source>
</evidence>
<dbReference type="OrthoDB" id="4062651at2759"/>
<organism evidence="2 3">
    <name type="scientific">Curvularia kusanoi</name>
    <name type="common">Cochliobolus kusanoi</name>
    <dbReference type="NCBI Taxonomy" id="90978"/>
    <lineage>
        <taxon>Eukaryota</taxon>
        <taxon>Fungi</taxon>
        <taxon>Dikarya</taxon>
        <taxon>Ascomycota</taxon>
        <taxon>Pezizomycotina</taxon>
        <taxon>Dothideomycetes</taxon>
        <taxon>Pleosporomycetidae</taxon>
        <taxon>Pleosporales</taxon>
        <taxon>Pleosporineae</taxon>
        <taxon>Pleosporaceae</taxon>
        <taxon>Curvularia</taxon>
    </lineage>
</organism>
<feature type="domain" description="Protein kinase" evidence="1">
    <location>
        <begin position="10"/>
        <end position="329"/>
    </location>
</feature>
<dbReference type="EMBL" id="SWKU01000002">
    <property type="protein sequence ID" value="KAF3009987.1"/>
    <property type="molecule type" value="Genomic_DNA"/>
</dbReference>
<dbReference type="SMART" id="SM00220">
    <property type="entry name" value="S_TKc"/>
    <property type="match status" value="1"/>
</dbReference>
<reference evidence="2" key="1">
    <citation type="submission" date="2019-04" db="EMBL/GenBank/DDBJ databases">
        <title>Sequencing of skin fungus with MAO and IRED activity.</title>
        <authorList>
            <person name="Marsaioli A.J."/>
            <person name="Bonatto J.M.C."/>
            <person name="Reis Junior O."/>
        </authorList>
    </citation>
    <scope>NUCLEOTIDE SEQUENCE</scope>
    <source>
        <strain evidence="2">30M1</strain>
    </source>
</reference>
<dbReference type="GO" id="GO:0004672">
    <property type="term" value="F:protein kinase activity"/>
    <property type="evidence" value="ECO:0007669"/>
    <property type="project" value="InterPro"/>
</dbReference>
<dbReference type="InterPro" id="IPR011009">
    <property type="entry name" value="Kinase-like_dom_sf"/>
</dbReference>
<dbReference type="PROSITE" id="PS50011">
    <property type="entry name" value="PROTEIN_KINASE_DOM"/>
    <property type="match status" value="1"/>
</dbReference>
<keyword evidence="3" id="KW-1185">Reference proteome</keyword>
<dbReference type="InterPro" id="IPR000719">
    <property type="entry name" value="Prot_kinase_dom"/>
</dbReference>
<sequence>MSTPRMPSGYVPVVQAGKGHNAAVHFCLPPSKVDKFLKANNGNPLLNHGIDDLRRSLVAVKVALHHDSEQDDYNEPRPLKINNDKNEHIKTEDAALRAVKECEAEHANEMRAYFPDIQDTELQTYEDDVPCVVLEAITPSVTLYDMLDFSENGNIVKLPTILTYHLFLSLTSAVKFLHNEVKWTHSDITSRNVILRPTRNSSDLPQVVLIDFGLARSFDDSPDSVDHWGIAHLIQEMVSKAAKDKSPEWKIFCDLTEKKEYKQSPVTDKKFQEIWGELTNTASKQTATASPSQKERVHKVYWEVVQKGKKFKGDEEDVLVEAVRTYKGL</sequence>
<protein>
    <recommendedName>
        <fullName evidence="1">Protein kinase domain-containing protein</fullName>
    </recommendedName>
</protein>
<gene>
    <name evidence="2" type="ORF">E8E13_011340</name>
</gene>